<gene>
    <name evidence="1" type="ORF">GCM10011575_43090</name>
</gene>
<evidence type="ECO:0000313" key="2">
    <source>
        <dbReference type="Proteomes" id="UP000613840"/>
    </source>
</evidence>
<protein>
    <recommendedName>
        <fullName evidence="3">DUF3500 domain-containing protein</fullName>
    </recommendedName>
</protein>
<organism evidence="1 2">
    <name type="scientific">Microlunatus endophyticus</name>
    <dbReference type="NCBI Taxonomy" id="1716077"/>
    <lineage>
        <taxon>Bacteria</taxon>
        <taxon>Bacillati</taxon>
        <taxon>Actinomycetota</taxon>
        <taxon>Actinomycetes</taxon>
        <taxon>Propionibacteriales</taxon>
        <taxon>Propionibacteriaceae</taxon>
        <taxon>Microlunatus</taxon>
    </lineage>
</organism>
<dbReference type="RefSeq" id="WP_229670481.1">
    <property type="nucleotide sequence ID" value="NZ_BMMZ01000015.1"/>
</dbReference>
<dbReference type="PANTHER" id="PTHR37489:SF1">
    <property type="entry name" value="DUF3500 DOMAIN-CONTAINING PROTEIN"/>
    <property type="match status" value="1"/>
</dbReference>
<reference evidence="1" key="2">
    <citation type="submission" date="2020-09" db="EMBL/GenBank/DDBJ databases">
        <authorList>
            <person name="Sun Q."/>
            <person name="Zhou Y."/>
        </authorList>
    </citation>
    <scope>NUCLEOTIDE SEQUENCE</scope>
    <source>
        <strain evidence="1">CGMCC 4.7306</strain>
    </source>
</reference>
<dbReference type="Pfam" id="PF12006">
    <property type="entry name" value="DUF3500"/>
    <property type="match status" value="1"/>
</dbReference>
<dbReference type="Proteomes" id="UP000613840">
    <property type="component" value="Unassembled WGS sequence"/>
</dbReference>
<proteinExistence type="predicted"/>
<dbReference type="PANTHER" id="PTHR37489">
    <property type="entry name" value="DUF3500 DOMAIN-CONTAINING PROTEIN"/>
    <property type="match status" value="1"/>
</dbReference>
<name>A0A917W990_9ACTN</name>
<sequence>MADVTMPDLAEAMRSTVRDLLHSLDAGQRDRALFAFDADFHRQWTYFPGERPGLRLGDLGAEQLDKALDLLRLIHSARGWSDAQIVITIEAVKHELFHQQTGQQAGHTHARQLPYWLAVLGDPTGGDPWAWRINGHHLLAQATVIGDRVSGLPHFFGASPATVLSGPHSGLRALPREEDLARELVLALQEDQRRTAVIAGTAPVDIATRWDPVAALPQQQPSGIPYARLDHFQRELFVALVRQYLDRATPVIADQAWNDITDAGLENLAFGWAGPIEHGTGHYYAISGPSVLIEYDNTQDDANHIHSVWRDLRRDFAGDLLARHYAEAPHPGGSV</sequence>
<dbReference type="AlphaFoldDB" id="A0A917W990"/>
<dbReference type="EMBL" id="BMMZ01000015">
    <property type="protein sequence ID" value="GGL80207.1"/>
    <property type="molecule type" value="Genomic_DNA"/>
</dbReference>
<evidence type="ECO:0008006" key="3">
    <source>
        <dbReference type="Google" id="ProtNLM"/>
    </source>
</evidence>
<comment type="caution">
    <text evidence="1">The sequence shown here is derived from an EMBL/GenBank/DDBJ whole genome shotgun (WGS) entry which is preliminary data.</text>
</comment>
<evidence type="ECO:0000313" key="1">
    <source>
        <dbReference type="EMBL" id="GGL80207.1"/>
    </source>
</evidence>
<keyword evidence="2" id="KW-1185">Reference proteome</keyword>
<accession>A0A917W990</accession>
<dbReference type="InterPro" id="IPR021889">
    <property type="entry name" value="DUF3500"/>
</dbReference>
<reference evidence="1" key="1">
    <citation type="journal article" date="2014" name="Int. J. Syst. Evol. Microbiol.">
        <title>Complete genome sequence of Corynebacterium casei LMG S-19264T (=DSM 44701T), isolated from a smear-ripened cheese.</title>
        <authorList>
            <consortium name="US DOE Joint Genome Institute (JGI-PGF)"/>
            <person name="Walter F."/>
            <person name="Albersmeier A."/>
            <person name="Kalinowski J."/>
            <person name="Ruckert C."/>
        </authorList>
    </citation>
    <scope>NUCLEOTIDE SEQUENCE</scope>
    <source>
        <strain evidence="1">CGMCC 4.7306</strain>
    </source>
</reference>